<feature type="transmembrane region" description="Helical" evidence="1">
    <location>
        <begin position="122"/>
        <end position="141"/>
    </location>
</feature>
<evidence type="ECO:0000313" key="2">
    <source>
        <dbReference type="EMBL" id="MFD1303333.1"/>
    </source>
</evidence>
<keyword evidence="1" id="KW-1133">Transmembrane helix</keyword>
<feature type="transmembrane region" description="Helical" evidence="1">
    <location>
        <begin position="204"/>
        <end position="223"/>
    </location>
</feature>
<evidence type="ECO:0000313" key="3">
    <source>
        <dbReference type="Proteomes" id="UP001597176"/>
    </source>
</evidence>
<evidence type="ECO:0008006" key="4">
    <source>
        <dbReference type="Google" id="ProtNLM"/>
    </source>
</evidence>
<sequence>MKPSAGASAALPLLAAALAIGAVATTGFSQASPLPPEIGARFYGFFLDRYPLFAFALVYGLVWIAMLAMRGGTSLVRRILGVLVGASLLLGLGLHPTFGGLVLRAGFATGGMTFLTFQPMSAAYATGAAASAFVFGAALAVSRLLIGASTPAASWRQRIARGLYRCGTGFLALWFAFAMIGAAHLAGFGPWPRRAMSVSEAGKAVSLIFAGFFPHVMLVWLALRYKPRQASFAA</sequence>
<reference evidence="3" key="1">
    <citation type="journal article" date="2019" name="Int. J. Syst. Evol. Microbiol.">
        <title>The Global Catalogue of Microorganisms (GCM) 10K type strain sequencing project: providing services to taxonomists for standard genome sequencing and annotation.</title>
        <authorList>
            <consortium name="The Broad Institute Genomics Platform"/>
            <consortium name="The Broad Institute Genome Sequencing Center for Infectious Disease"/>
            <person name="Wu L."/>
            <person name="Ma J."/>
        </authorList>
    </citation>
    <scope>NUCLEOTIDE SEQUENCE [LARGE SCALE GENOMIC DNA]</scope>
    <source>
        <strain evidence="3">CCUG 56108</strain>
    </source>
</reference>
<comment type="caution">
    <text evidence="2">The sequence shown here is derived from an EMBL/GenBank/DDBJ whole genome shotgun (WGS) entry which is preliminary data.</text>
</comment>
<dbReference type="Proteomes" id="UP001597176">
    <property type="component" value="Unassembled WGS sequence"/>
</dbReference>
<dbReference type="EMBL" id="JBHTND010000027">
    <property type="protein sequence ID" value="MFD1303333.1"/>
    <property type="molecule type" value="Genomic_DNA"/>
</dbReference>
<keyword evidence="3" id="KW-1185">Reference proteome</keyword>
<dbReference type="RefSeq" id="WP_238208885.1">
    <property type="nucleotide sequence ID" value="NZ_JBHTND010000027.1"/>
</dbReference>
<accession>A0ABW3X329</accession>
<feature type="transmembrane region" description="Helical" evidence="1">
    <location>
        <begin position="80"/>
        <end position="102"/>
    </location>
</feature>
<protein>
    <recommendedName>
        <fullName evidence="4">DUF2306 domain-containing protein</fullName>
    </recommendedName>
</protein>
<organism evidence="2 3">
    <name type="scientific">Methylobacterium marchantiae</name>
    <dbReference type="NCBI Taxonomy" id="600331"/>
    <lineage>
        <taxon>Bacteria</taxon>
        <taxon>Pseudomonadati</taxon>
        <taxon>Pseudomonadota</taxon>
        <taxon>Alphaproteobacteria</taxon>
        <taxon>Hyphomicrobiales</taxon>
        <taxon>Methylobacteriaceae</taxon>
        <taxon>Methylobacterium</taxon>
    </lineage>
</organism>
<gene>
    <name evidence="2" type="ORF">ACFQ4G_17310</name>
</gene>
<feature type="transmembrane region" description="Helical" evidence="1">
    <location>
        <begin position="50"/>
        <end position="68"/>
    </location>
</feature>
<proteinExistence type="predicted"/>
<keyword evidence="1" id="KW-0472">Membrane</keyword>
<evidence type="ECO:0000256" key="1">
    <source>
        <dbReference type="SAM" id="Phobius"/>
    </source>
</evidence>
<keyword evidence="1" id="KW-0812">Transmembrane</keyword>
<feature type="transmembrane region" description="Helical" evidence="1">
    <location>
        <begin position="162"/>
        <end position="184"/>
    </location>
</feature>
<name>A0ABW3X329_9HYPH</name>